<feature type="compositionally biased region" description="Basic and acidic residues" evidence="1">
    <location>
        <begin position="30"/>
        <end position="43"/>
    </location>
</feature>
<dbReference type="Proteomes" id="UP000297245">
    <property type="component" value="Unassembled WGS sequence"/>
</dbReference>
<organism evidence="2 3">
    <name type="scientific">Dendrothele bispora (strain CBS 962.96)</name>
    <dbReference type="NCBI Taxonomy" id="1314807"/>
    <lineage>
        <taxon>Eukaryota</taxon>
        <taxon>Fungi</taxon>
        <taxon>Dikarya</taxon>
        <taxon>Basidiomycota</taxon>
        <taxon>Agaricomycotina</taxon>
        <taxon>Agaricomycetes</taxon>
        <taxon>Agaricomycetidae</taxon>
        <taxon>Agaricales</taxon>
        <taxon>Agaricales incertae sedis</taxon>
        <taxon>Dendrothele</taxon>
    </lineage>
</organism>
<protein>
    <submittedName>
        <fullName evidence="2">Uncharacterized protein</fullName>
    </submittedName>
</protein>
<proteinExistence type="predicted"/>
<sequence>MPKHLITPRKTQALTTLNPTTPSCPNHLPNEPENRQRHSHIEGAPRNQAPELEQDLGTTGTPIKKEKPDPSPTLQGRRRMNDGIFPSSCVDHTAFFNVDAGRIRIRVFSLSRIERWTRVNTPPALTSTSTYINTSLFLVTDRKKDKSVRHGRFNDSVKNRGVIVLKFIVLAMQRMR</sequence>
<name>A0A4S8M3C3_DENBC</name>
<evidence type="ECO:0000256" key="1">
    <source>
        <dbReference type="SAM" id="MobiDB-lite"/>
    </source>
</evidence>
<evidence type="ECO:0000313" key="2">
    <source>
        <dbReference type="EMBL" id="THU96652.1"/>
    </source>
</evidence>
<feature type="region of interest" description="Disordered" evidence="1">
    <location>
        <begin position="15"/>
        <end position="80"/>
    </location>
</feature>
<evidence type="ECO:0000313" key="3">
    <source>
        <dbReference type="Proteomes" id="UP000297245"/>
    </source>
</evidence>
<dbReference type="AlphaFoldDB" id="A0A4S8M3C3"/>
<feature type="compositionally biased region" description="Polar residues" evidence="1">
    <location>
        <begin position="15"/>
        <end position="24"/>
    </location>
</feature>
<reference evidence="2 3" key="1">
    <citation type="journal article" date="2019" name="Nat. Ecol. Evol.">
        <title>Megaphylogeny resolves global patterns of mushroom evolution.</title>
        <authorList>
            <person name="Varga T."/>
            <person name="Krizsan K."/>
            <person name="Foldi C."/>
            <person name="Dima B."/>
            <person name="Sanchez-Garcia M."/>
            <person name="Sanchez-Ramirez S."/>
            <person name="Szollosi G.J."/>
            <person name="Szarkandi J.G."/>
            <person name="Papp V."/>
            <person name="Albert L."/>
            <person name="Andreopoulos W."/>
            <person name="Angelini C."/>
            <person name="Antonin V."/>
            <person name="Barry K.W."/>
            <person name="Bougher N.L."/>
            <person name="Buchanan P."/>
            <person name="Buyck B."/>
            <person name="Bense V."/>
            <person name="Catcheside P."/>
            <person name="Chovatia M."/>
            <person name="Cooper J."/>
            <person name="Damon W."/>
            <person name="Desjardin D."/>
            <person name="Finy P."/>
            <person name="Geml J."/>
            <person name="Haridas S."/>
            <person name="Hughes K."/>
            <person name="Justo A."/>
            <person name="Karasinski D."/>
            <person name="Kautmanova I."/>
            <person name="Kiss B."/>
            <person name="Kocsube S."/>
            <person name="Kotiranta H."/>
            <person name="LaButti K.M."/>
            <person name="Lechner B.E."/>
            <person name="Liimatainen K."/>
            <person name="Lipzen A."/>
            <person name="Lukacs Z."/>
            <person name="Mihaltcheva S."/>
            <person name="Morgado L.N."/>
            <person name="Niskanen T."/>
            <person name="Noordeloos M.E."/>
            <person name="Ohm R.A."/>
            <person name="Ortiz-Santana B."/>
            <person name="Ovrebo C."/>
            <person name="Racz N."/>
            <person name="Riley R."/>
            <person name="Savchenko A."/>
            <person name="Shiryaev A."/>
            <person name="Soop K."/>
            <person name="Spirin V."/>
            <person name="Szebenyi C."/>
            <person name="Tomsovsky M."/>
            <person name="Tulloss R.E."/>
            <person name="Uehling J."/>
            <person name="Grigoriev I.V."/>
            <person name="Vagvolgyi C."/>
            <person name="Papp T."/>
            <person name="Martin F.M."/>
            <person name="Miettinen O."/>
            <person name="Hibbett D.S."/>
            <person name="Nagy L.G."/>
        </authorList>
    </citation>
    <scope>NUCLEOTIDE SEQUENCE [LARGE SCALE GENOMIC DNA]</scope>
    <source>
        <strain evidence="2 3">CBS 962.96</strain>
    </source>
</reference>
<gene>
    <name evidence="2" type="ORF">K435DRAFT_89876</name>
</gene>
<accession>A0A4S8M3C3</accession>
<dbReference type="EMBL" id="ML179172">
    <property type="protein sequence ID" value="THU96652.1"/>
    <property type="molecule type" value="Genomic_DNA"/>
</dbReference>
<keyword evidence="3" id="KW-1185">Reference proteome</keyword>